<feature type="chain" id="PRO_5021727424" description="Sulfatase" evidence="1">
    <location>
        <begin position="30"/>
        <end position="506"/>
    </location>
</feature>
<gene>
    <name evidence="2" type="ORF">AAE02nite_36980</name>
</gene>
<evidence type="ECO:0008006" key="4">
    <source>
        <dbReference type="Google" id="ProtNLM"/>
    </source>
</evidence>
<dbReference type="PANTHER" id="PTHR43737">
    <property type="entry name" value="BLL7424 PROTEIN"/>
    <property type="match status" value="1"/>
</dbReference>
<dbReference type="NCBIfam" id="TIGR01409">
    <property type="entry name" value="TAT_signal_seq"/>
    <property type="match status" value="1"/>
</dbReference>
<dbReference type="PROSITE" id="PS51318">
    <property type="entry name" value="TAT"/>
    <property type="match status" value="1"/>
</dbReference>
<dbReference type="Pfam" id="PF07394">
    <property type="entry name" value="DUF1501"/>
    <property type="match status" value="1"/>
</dbReference>
<dbReference type="AlphaFoldDB" id="A0A512B246"/>
<dbReference type="PROSITE" id="PS51257">
    <property type="entry name" value="PROKAR_LIPOPROTEIN"/>
    <property type="match status" value="1"/>
</dbReference>
<dbReference type="InterPro" id="IPR006311">
    <property type="entry name" value="TAT_signal"/>
</dbReference>
<proteinExistence type="predicted"/>
<organism evidence="2 3">
    <name type="scientific">Adhaeribacter aerolatus</name>
    <dbReference type="NCBI Taxonomy" id="670289"/>
    <lineage>
        <taxon>Bacteria</taxon>
        <taxon>Pseudomonadati</taxon>
        <taxon>Bacteroidota</taxon>
        <taxon>Cytophagia</taxon>
        <taxon>Cytophagales</taxon>
        <taxon>Hymenobacteraceae</taxon>
        <taxon>Adhaeribacter</taxon>
    </lineage>
</organism>
<reference evidence="2 3" key="1">
    <citation type="submission" date="2019-07" db="EMBL/GenBank/DDBJ databases">
        <title>Whole genome shotgun sequence of Adhaeribacter aerolatus NBRC 106133.</title>
        <authorList>
            <person name="Hosoyama A."/>
            <person name="Uohara A."/>
            <person name="Ohji S."/>
            <person name="Ichikawa N."/>
        </authorList>
    </citation>
    <scope>NUCLEOTIDE SEQUENCE [LARGE SCALE GENOMIC DNA]</scope>
    <source>
        <strain evidence="2 3">NBRC 106133</strain>
    </source>
</reference>
<dbReference type="OrthoDB" id="9783759at2"/>
<sequence>MHSKWNRREFLKTASAATLGALAAGAPMAGLLSSCSSSSDKNKKLLESDAVKQRLANSTADTVILLWMAGGMAHTDTFDPKQYTPFEKGLDSNRVLSTFKAVPTVLDGVNFSEGLESIGKIIDKGTLIRSYVAADLGHILHSRHQYHWHTCYEPPQSVAAPHMGAWIAKELGPKNPVIPAFIDIGQRLTLGEGEELKAFHTSGFLGNEFGPFMIPDPTTGLDSVKPPVGMSYKRFEKRNELYNKLISESAFGEFGSDYQKESLRRAMEQSYMLLNSPEAKAFDLSTEPKESYDIYNTGRFGLGCLLARRLTEKGARFISVTTEYVPFMGWDTHENGHTRMKGMKKEIDAPVAQLIKDLERTGHLDRTLVILASEFSRDMMLEGRPGAEVKHQVDQPTIINDIKNYGMHRHFTDGCSILMFGGGIQKGHVYGKTADERPCKTIEKPIKIDQIHQSIYHALGIPEDAHAIIEERPFYTTPDGVAKPVMELFGKKEVKEDTEEDEVKEA</sequence>
<name>A0A512B246_9BACT</name>
<keyword evidence="1" id="KW-0732">Signal</keyword>
<comment type="caution">
    <text evidence="2">The sequence shown here is derived from an EMBL/GenBank/DDBJ whole genome shotgun (WGS) entry which is preliminary data.</text>
</comment>
<dbReference type="RefSeq" id="WP_146901274.1">
    <property type="nucleotide sequence ID" value="NZ_BJYS01000030.1"/>
</dbReference>
<accession>A0A512B246</accession>
<keyword evidence="3" id="KW-1185">Reference proteome</keyword>
<feature type="signal peptide" evidence="1">
    <location>
        <begin position="1"/>
        <end position="29"/>
    </location>
</feature>
<dbReference type="InterPro" id="IPR019546">
    <property type="entry name" value="TAT_signal_bac_arc"/>
</dbReference>
<protein>
    <recommendedName>
        <fullName evidence="4">Sulfatase</fullName>
    </recommendedName>
</protein>
<evidence type="ECO:0000313" key="3">
    <source>
        <dbReference type="Proteomes" id="UP000321532"/>
    </source>
</evidence>
<dbReference type="PANTHER" id="PTHR43737:SF1">
    <property type="entry name" value="DUF1501 DOMAIN-CONTAINING PROTEIN"/>
    <property type="match status" value="1"/>
</dbReference>
<dbReference type="EMBL" id="BJYS01000030">
    <property type="protein sequence ID" value="GEO06034.1"/>
    <property type="molecule type" value="Genomic_DNA"/>
</dbReference>
<evidence type="ECO:0000313" key="2">
    <source>
        <dbReference type="EMBL" id="GEO06034.1"/>
    </source>
</evidence>
<dbReference type="Proteomes" id="UP000321532">
    <property type="component" value="Unassembled WGS sequence"/>
</dbReference>
<dbReference type="InterPro" id="IPR010869">
    <property type="entry name" value="DUF1501"/>
</dbReference>
<evidence type="ECO:0000256" key="1">
    <source>
        <dbReference type="SAM" id="SignalP"/>
    </source>
</evidence>
<dbReference type="SUPFAM" id="SSF53649">
    <property type="entry name" value="Alkaline phosphatase-like"/>
    <property type="match status" value="1"/>
</dbReference>
<dbReference type="InterPro" id="IPR017850">
    <property type="entry name" value="Alkaline_phosphatase_core_sf"/>
</dbReference>